<evidence type="ECO:0000256" key="2">
    <source>
        <dbReference type="ARBA" id="ARBA00022475"/>
    </source>
</evidence>
<feature type="transmembrane region" description="Helical" evidence="6">
    <location>
        <begin position="171"/>
        <end position="188"/>
    </location>
</feature>
<dbReference type="EMBL" id="JH600070">
    <property type="protein sequence ID" value="EIJ43361.1"/>
    <property type="molecule type" value="Genomic_DNA"/>
</dbReference>
<dbReference type="OrthoDB" id="582032at2"/>
<keyword evidence="4 6" id="KW-1133">Transmembrane helix</keyword>
<evidence type="ECO:0000256" key="5">
    <source>
        <dbReference type="ARBA" id="ARBA00023136"/>
    </source>
</evidence>
<evidence type="ECO:0000313" key="7">
    <source>
        <dbReference type="EMBL" id="EIJ43361.1"/>
    </source>
</evidence>
<dbReference type="STRING" id="395493.BegalDRAFT_2518"/>
<dbReference type="RefSeq" id="WP_002690472.1">
    <property type="nucleotide sequence ID" value="NZ_JH600070.1"/>
</dbReference>
<dbReference type="GO" id="GO:0005886">
    <property type="term" value="C:plasma membrane"/>
    <property type="evidence" value="ECO:0007669"/>
    <property type="project" value="UniProtKB-SubCell"/>
</dbReference>
<keyword evidence="8" id="KW-1185">Reference proteome</keyword>
<dbReference type="HOGENOM" id="CLU_053815_0_0_6"/>
<protein>
    <submittedName>
        <fullName evidence="7">Membrane protein involved in the export of O-antigen and teichoic acid</fullName>
    </submittedName>
</protein>
<dbReference type="eggNOG" id="COG2244">
    <property type="taxonomic scope" value="Bacteria"/>
</dbReference>
<dbReference type="PANTHER" id="PTHR30250">
    <property type="entry name" value="PST FAMILY PREDICTED COLANIC ACID TRANSPORTER"/>
    <property type="match status" value="1"/>
</dbReference>
<name>I3CIB8_9GAMM</name>
<gene>
    <name evidence="7" type="ORF">BegalDRAFT_2518</name>
</gene>
<feature type="transmembrane region" description="Helical" evidence="6">
    <location>
        <begin position="355"/>
        <end position="378"/>
    </location>
</feature>
<evidence type="ECO:0000256" key="4">
    <source>
        <dbReference type="ARBA" id="ARBA00022989"/>
    </source>
</evidence>
<dbReference type="Proteomes" id="UP000005744">
    <property type="component" value="Unassembled WGS sequence"/>
</dbReference>
<proteinExistence type="predicted"/>
<accession>I3CIB8</accession>
<sequence>MPAHLNWTLIDQAMVSLVNFLTGVLVARLLGIESFGFFALLWTILFFFSGLQIAFVLSPLLSLGTQQATEQADSYYSVVLVQQLLFAILSSLCIFAGLWFSNWLFPAWHTAPYALLLALTSFTYQLQDFIRRYFFTLGNTHSAFTNDVISYLGQLAGLLGLYYWQIISIHAVLWVTMLSSLLAIVIGLKRFRWQAWETHFFYQVTQRHWLYARWLCVSVLLERSHDAMMKAVITAVLGVQAVGVFRACQNVLGVTHVLLLALENFAPPRAGRVYIHTGKASLQQYLVKLTRYGGAVMAVIVLLLGGFPDSWLYWFYGDEFEGYGAILSSYALVYFLVFFLSPLKIGLRVLENTRPLFYALLWATVVSLAILYPLTVWLGLQGTLLQLCLFNAIQVAYLFVALRLQLKS</sequence>
<feature type="transmembrane region" description="Helical" evidence="6">
    <location>
        <begin position="384"/>
        <end position="404"/>
    </location>
</feature>
<comment type="subcellular location">
    <subcellularLocation>
        <location evidence="1">Cell membrane</location>
        <topology evidence="1">Multi-pass membrane protein</topology>
    </subcellularLocation>
</comment>
<feature type="transmembrane region" description="Helical" evidence="6">
    <location>
        <begin position="37"/>
        <end position="63"/>
    </location>
</feature>
<evidence type="ECO:0000256" key="6">
    <source>
        <dbReference type="SAM" id="Phobius"/>
    </source>
</evidence>
<organism evidence="7 8">
    <name type="scientific">Beggiatoa alba B18LD</name>
    <dbReference type="NCBI Taxonomy" id="395493"/>
    <lineage>
        <taxon>Bacteria</taxon>
        <taxon>Pseudomonadati</taxon>
        <taxon>Pseudomonadota</taxon>
        <taxon>Gammaproteobacteria</taxon>
        <taxon>Thiotrichales</taxon>
        <taxon>Thiotrichaceae</taxon>
        <taxon>Beggiatoa</taxon>
    </lineage>
</organism>
<feature type="transmembrane region" description="Helical" evidence="6">
    <location>
        <begin position="322"/>
        <end position="343"/>
    </location>
</feature>
<evidence type="ECO:0000313" key="8">
    <source>
        <dbReference type="Proteomes" id="UP000005744"/>
    </source>
</evidence>
<dbReference type="InterPro" id="IPR050833">
    <property type="entry name" value="Poly_Biosynth_Transport"/>
</dbReference>
<keyword evidence="2" id="KW-1003">Cell membrane</keyword>
<feature type="transmembrane region" description="Helical" evidence="6">
    <location>
        <begin position="292"/>
        <end position="316"/>
    </location>
</feature>
<keyword evidence="3 6" id="KW-0812">Transmembrane</keyword>
<dbReference type="TCDB" id="2.A.66.11.2">
    <property type="family name" value="the multidrug/oligosaccharidyl-lipid/polysaccharide (mop) flippase superfamily"/>
</dbReference>
<feature type="transmembrane region" description="Helical" evidence="6">
    <location>
        <begin position="12"/>
        <end position="31"/>
    </location>
</feature>
<evidence type="ECO:0000256" key="1">
    <source>
        <dbReference type="ARBA" id="ARBA00004651"/>
    </source>
</evidence>
<evidence type="ECO:0000256" key="3">
    <source>
        <dbReference type="ARBA" id="ARBA00022692"/>
    </source>
</evidence>
<feature type="transmembrane region" description="Helical" evidence="6">
    <location>
        <begin position="75"/>
        <end position="100"/>
    </location>
</feature>
<dbReference type="PANTHER" id="PTHR30250:SF11">
    <property type="entry name" value="O-ANTIGEN TRANSPORTER-RELATED"/>
    <property type="match status" value="1"/>
</dbReference>
<reference evidence="7 8" key="1">
    <citation type="submission" date="2011-11" db="EMBL/GenBank/DDBJ databases">
        <title>Improved High-Quality Draft sequence of Beggiatoa alba B18lD.</title>
        <authorList>
            <consortium name="US DOE Joint Genome Institute"/>
            <person name="Lucas S."/>
            <person name="Han J."/>
            <person name="Lapidus A."/>
            <person name="Cheng J.-F."/>
            <person name="Goodwin L."/>
            <person name="Pitluck S."/>
            <person name="Peters L."/>
            <person name="Mikhailova N."/>
            <person name="Held B."/>
            <person name="Detter J.C."/>
            <person name="Han C."/>
            <person name="Tapia R."/>
            <person name="Land M."/>
            <person name="Hauser L."/>
            <person name="Kyrpides N."/>
            <person name="Ivanova N."/>
            <person name="Pagani I."/>
            <person name="Samuel K."/>
            <person name="Teske A."/>
            <person name="Mueller J."/>
            <person name="Woyke T."/>
        </authorList>
    </citation>
    <scope>NUCLEOTIDE SEQUENCE [LARGE SCALE GENOMIC DNA]</scope>
    <source>
        <strain evidence="7 8">B18LD</strain>
    </source>
</reference>
<dbReference type="AlphaFoldDB" id="I3CIB8"/>
<keyword evidence="5 6" id="KW-0472">Membrane</keyword>